<name>A0A840SAG1_9BURK</name>
<evidence type="ECO:0000313" key="2">
    <source>
        <dbReference type="EMBL" id="MBB5205774.1"/>
    </source>
</evidence>
<feature type="signal peptide" evidence="1">
    <location>
        <begin position="1"/>
        <end position="22"/>
    </location>
</feature>
<comment type="caution">
    <text evidence="2">The sequence shown here is derived from an EMBL/GenBank/DDBJ whole genome shotgun (WGS) entry which is preliminary data.</text>
</comment>
<accession>A0A840SAG1</accession>
<evidence type="ECO:0008006" key="4">
    <source>
        <dbReference type="Google" id="ProtNLM"/>
    </source>
</evidence>
<feature type="chain" id="PRO_5032666612" description="Excinuclease ATPase subunit" evidence="1">
    <location>
        <begin position="23"/>
        <end position="146"/>
    </location>
</feature>
<keyword evidence="1" id="KW-0732">Signal</keyword>
<proteinExistence type="predicted"/>
<protein>
    <recommendedName>
        <fullName evidence="4">Excinuclease ATPase subunit</fullName>
    </recommendedName>
</protein>
<evidence type="ECO:0000313" key="3">
    <source>
        <dbReference type="Proteomes" id="UP000554837"/>
    </source>
</evidence>
<reference evidence="2 3" key="1">
    <citation type="submission" date="2020-08" db="EMBL/GenBank/DDBJ databases">
        <title>Genomic Encyclopedia of Type Strains, Phase IV (KMG-IV): sequencing the most valuable type-strain genomes for metagenomic binning, comparative biology and taxonomic classification.</title>
        <authorList>
            <person name="Goeker M."/>
        </authorList>
    </citation>
    <scope>NUCLEOTIDE SEQUENCE [LARGE SCALE GENOMIC DNA]</scope>
    <source>
        <strain evidence="2 3">DSM 23958</strain>
    </source>
</reference>
<evidence type="ECO:0000256" key="1">
    <source>
        <dbReference type="SAM" id="SignalP"/>
    </source>
</evidence>
<sequence>MKNFFSSLVTILLVLFAQAVQARDTVLAIPLADVLAMPEAKEKLDPNFHFFLAGAKTPKALKELGEGTTNQKTNGFGKSDDFGCRWVILSALLRLQEEGKRLGANGVINLVSFYKKNETKSSETLECHAGGFVIGAALKGHYAQLP</sequence>
<dbReference type="RefSeq" id="WP_217503019.1">
    <property type="nucleotide sequence ID" value="NZ_CP040709.1"/>
</dbReference>
<keyword evidence="3" id="KW-1185">Reference proteome</keyword>
<dbReference type="Proteomes" id="UP000554837">
    <property type="component" value="Unassembled WGS sequence"/>
</dbReference>
<dbReference type="EMBL" id="JACHHO010000005">
    <property type="protein sequence ID" value="MBB5205774.1"/>
    <property type="molecule type" value="Genomic_DNA"/>
</dbReference>
<dbReference type="AlphaFoldDB" id="A0A840SAG1"/>
<gene>
    <name evidence="2" type="ORF">HNQ51_003101</name>
</gene>
<organism evidence="2 3">
    <name type="scientific">Inhella inkyongensis</name>
    <dbReference type="NCBI Taxonomy" id="392593"/>
    <lineage>
        <taxon>Bacteria</taxon>
        <taxon>Pseudomonadati</taxon>
        <taxon>Pseudomonadota</taxon>
        <taxon>Betaproteobacteria</taxon>
        <taxon>Burkholderiales</taxon>
        <taxon>Sphaerotilaceae</taxon>
        <taxon>Inhella</taxon>
    </lineage>
</organism>